<feature type="transmembrane region" description="Helical" evidence="2">
    <location>
        <begin position="64"/>
        <end position="86"/>
    </location>
</feature>
<feature type="domain" description="Prepilin type IV endopeptidase peptidase" evidence="3">
    <location>
        <begin position="13"/>
        <end position="125"/>
    </location>
</feature>
<accession>A0ABT5K2P8</accession>
<dbReference type="PANTHER" id="PTHR30487">
    <property type="entry name" value="TYPE 4 PREPILIN-LIKE PROTEINS LEADER PEPTIDE-PROCESSING ENZYME"/>
    <property type="match status" value="1"/>
</dbReference>
<dbReference type="Gene3D" id="1.20.120.1220">
    <property type="match status" value="1"/>
</dbReference>
<evidence type="ECO:0000259" key="3">
    <source>
        <dbReference type="Pfam" id="PF01478"/>
    </source>
</evidence>
<evidence type="ECO:0000256" key="1">
    <source>
        <dbReference type="ARBA" id="ARBA00005801"/>
    </source>
</evidence>
<keyword evidence="5" id="KW-1185">Reference proteome</keyword>
<keyword evidence="2" id="KW-0472">Membrane</keyword>
<reference evidence="4 5" key="1">
    <citation type="submission" date="2022-10" db="EMBL/GenBank/DDBJ databases">
        <title>Janthinobacterium sp. hw3 Genome sequencing.</title>
        <authorList>
            <person name="Park S."/>
        </authorList>
    </citation>
    <scope>NUCLEOTIDE SEQUENCE [LARGE SCALE GENOMIC DNA]</scope>
    <source>
        <strain evidence="5">hw3</strain>
    </source>
</reference>
<proteinExistence type="inferred from homology"/>
<comment type="caution">
    <text evidence="4">The sequence shown here is derived from an EMBL/GenBank/DDBJ whole genome shotgun (WGS) entry which is preliminary data.</text>
</comment>
<keyword evidence="2" id="KW-1133">Transmembrane helix</keyword>
<dbReference type="RefSeq" id="WP_273672304.1">
    <property type="nucleotide sequence ID" value="NZ_JAQQXR010000006.1"/>
</dbReference>
<dbReference type="PANTHER" id="PTHR30487:SF0">
    <property type="entry name" value="PREPILIN LEADER PEPTIDASE_N-METHYLTRANSFERASE-RELATED"/>
    <property type="match status" value="1"/>
</dbReference>
<evidence type="ECO:0000313" key="4">
    <source>
        <dbReference type="EMBL" id="MDC8759245.1"/>
    </source>
</evidence>
<feature type="transmembrane region" description="Helical" evidence="2">
    <location>
        <begin position="172"/>
        <end position="191"/>
    </location>
</feature>
<dbReference type="InterPro" id="IPR050882">
    <property type="entry name" value="Prepilin_peptidase/N-MTase"/>
</dbReference>
<dbReference type="InterPro" id="IPR000045">
    <property type="entry name" value="Prepilin_IV_endopep_pep"/>
</dbReference>
<protein>
    <submittedName>
        <fullName evidence="4">A24 family peptidase</fullName>
    </submittedName>
</protein>
<organism evidence="4 5">
    <name type="scientific">Janthinobacterium fluminis</name>
    <dbReference type="NCBI Taxonomy" id="2987524"/>
    <lineage>
        <taxon>Bacteria</taxon>
        <taxon>Pseudomonadati</taxon>
        <taxon>Pseudomonadota</taxon>
        <taxon>Betaproteobacteria</taxon>
        <taxon>Burkholderiales</taxon>
        <taxon>Oxalobacteraceae</taxon>
        <taxon>Janthinobacterium</taxon>
    </lineage>
</organism>
<gene>
    <name evidence="4" type="ORF">OIK44_16810</name>
</gene>
<feature type="transmembrane region" description="Helical" evidence="2">
    <location>
        <begin position="113"/>
        <end position="136"/>
    </location>
</feature>
<dbReference type="Proteomes" id="UP001221208">
    <property type="component" value="Unassembled WGS sequence"/>
</dbReference>
<evidence type="ECO:0000256" key="2">
    <source>
        <dbReference type="SAM" id="Phobius"/>
    </source>
</evidence>
<dbReference type="EMBL" id="JAQQXR010000006">
    <property type="protein sequence ID" value="MDC8759245.1"/>
    <property type="molecule type" value="Genomic_DNA"/>
</dbReference>
<feature type="transmembrane region" description="Helical" evidence="2">
    <location>
        <begin position="35"/>
        <end position="57"/>
    </location>
</feature>
<keyword evidence="2" id="KW-0812">Transmembrane</keyword>
<evidence type="ECO:0000313" key="5">
    <source>
        <dbReference type="Proteomes" id="UP001221208"/>
    </source>
</evidence>
<comment type="similarity">
    <text evidence="1">Belongs to the peptidase A24 family.</text>
</comment>
<name>A0ABT5K2P8_9BURK</name>
<dbReference type="Pfam" id="PF01478">
    <property type="entry name" value="Peptidase_A24"/>
    <property type="match status" value="1"/>
</dbReference>
<sequence length="196" mass="19517">MNANLAPLSAALLLGALLAAAVWHDVRSRRIPNRLVLLGALAGLALHALAPAGAGLFRAPFGGLGALAGLAGLGAGLAVLLPMYLLRAMGAGDVKLMAMVGAFLGPRALLDAALWSLLAGGALALLAALCSGRLLALLANAYQMMLHALVRTLAGAGGGIDAPAAASGKLPYAIAIACGTLLHLLLSYLRVPSLLP</sequence>